<feature type="binding site" evidence="5">
    <location>
        <begin position="32"/>
        <end position="33"/>
    </location>
    <ligand>
        <name>substrate</name>
    </ligand>
</feature>
<feature type="domain" description="PglD N-terminal" evidence="6">
    <location>
        <begin position="4"/>
        <end position="77"/>
    </location>
</feature>
<dbReference type="CDD" id="cd03360">
    <property type="entry name" value="LbH_AT_putative"/>
    <property type="match status" value="1"/>
</dbReference>
<dbReference type="PANTHER" id="PTHR43300">
    <property type="entry name" value="ACETYLTRANSFERASE"/>
    <property type="match status" value="1"/>
</dbReference>
<dbReference type="RefSeq" id="WP_110141991.1">
    <property type="nucleotide sequence ID" value="NZ_QHJG01000007.1"/>
</dbReference>
<dbReference type="Gene3D" id="2.160.10.10">
    <property type="entry name" value="Hexapeptide repeat proteins"/>
    <property type="match status" value="1"/>
</dbReference>
<dbReference type="Gene3D" id="3.40.50.20">
    <property type="match status" value="1"/>
</dbReference>
<comment type="caution">
    <text evidence="7">The sequence shown here is derived from an EMBL/GenBank/DDBJ whole genome shotgun (WGS) entry which is preliminary data.</text>
</comment>
<dbReference type="NCBIfam" id="TIGR03570">
    <property type="entry name" value="NeuD_NnaD"/>
    <property type="match status" value="1"/>
</dbReference>
<dbReference type="PANTHER" id="PTHR43300:SF7">
    <property type="entry name" value="UDP-N-ACETYLBACILLOSAMINE N-ACETYLTRANSFERASE"/>
    <property type="match status" value="1"/>
</dbReference>
<dbReference type="EMBL" id="RZGX01000008">
    <property type="protein sequence ID" value="RUR23425.1"/>
    <property type="molecule type" value="Genomic_DNA"/>
</dbReference>
<dbReference type="AlphaFoldDB" id="A0A317U7V7"/>
<feature type="binding site" evidence="5">
    <location>
        <position position="144"/>
    </location>
    <ligand>
        <name>acetyl-CoA</name>
        <dbReference type="ChEBI" id="CHEBI:57288"/>
    </ligand>
</feature>
<evidence type="ECO:0000313" key="7">
    <source>
        <dbReference type="EMBL" id="PWY56612.1"/>
    </source>
</evidence>
<evidence type="ECO:0000256" key="4">
    <source>
        <dbReference type="PIRSR" id="PIRSR620019-1"/>
    </source>
</evidence>
<sequence length="211" mass="22020">MKSLAVIGAGGHAKVVADAALCSGWQNIVLFDDRWPNINQVGAWKVSGTTQSFLEQASEFDGLVVAIGNNSIRMEKMTYFLNEKIPLATIIHPSAIISPSAKIAEGSVVFARAVLNPDCTIGAGTIINTGAIIEHDCTIGHAVHISPGVSLAGNVSVGNLSWVGIGSCVRQCIKIGAEVMVGAGSVVVNDLPDYCTAFGVPAKIYKKNSKD</sequence>
<keyword evidence="2 7" id="KW-0808">Transferase</keyword>
<feature type="site" description="Increases basicity of active site His" evidence="4">
    <location>
        <position position="136"/>
    </location>
</feature>
<dbReference type="EMBL" id="QHJG01000007">
    <property type="protein sequence ID" value="PWY56612.1"/>
    <property type="molecule type" value="Genomic_DNA"/>
</dbReference>
<feature type="binding site" evidence="5">
    <location>
        <position position="68"/>
    </location>
    <ligand>
        <name>substrate</name>
    </ligand>
</feature>
<dbReference type="Proteomes" id="UP000287374">
    <property type="component" value="Unassembled WGS sequence"/>
</dbReference>
<feature type="active site" description="Proton acceptor" evidence="4">
    <location>
        <position position="135"/>
    </location>
</feature>
<evidence type="ECO:0000256" key="1">
    <source>
        <dbReference type="ARBA" id="ARBA00007274"/>
    </source>
</evidence>
<proteinExistence type="inferred from homology"/>
<organism evidence="7 9">
    <name type="scientific">Legionella qingyii</name>
    <dbReference type="NCBI Taxonomy" id="2184757"/>
    <lineage>
        <taxon>Bacteria</taxon>
        <taxon>Pseudomonadati</taxon>
        <taxon>Pseudomonadota</taxon>
        <taxon>Gammaproteobacteria</taxon>
        <taxon>Legionellales</taxon>
        <taxon>Legionellaceae</taxon>
        <taxon>Legionella</taxon>
    </lineage>
</organism>
<feature type="binding site" evidence="5">
    <location>
        <position position="165"/>
    </location>
    <ligand>
        <name>acetyl-CoA</name>
        <dbReference type="ChEBI" id="CHEBI:57288"/>
    </ligand>
</feature>
<dbReference type="Proteomes" id="UP000247152">
    <property type="component" value="Unassembled WGS sequence"/>
</dbReference>
<evidence type="ECO:0000259" key="6">
    <source>
        <dbReference type="Pfam" id="PF17836"/>
    </source>
</evidence>
<name>A0A317U7V7_9GAMM</name>
<evidence type="ECO:0000256" key="3">
    <source>
        <dbReference type="ARBA" id="ARBA00022737"/>
    </source>
</evidence>
<keyword evidence="10" id="KW-1185">Reference proteome</keyword>
<accession>A0A317U7V7</accession>
<evidence type="ECO:0000313" key="9">
    <source>
        <dbReference type="Proteomes" id="UP000247152"/>
    </source>
</evidence>
<dbReference type="Pfam" id="PF17836">
    <property type="entry name" value="PglD_N"/>
    <property type="match status" value="1"/>
</dbReference>
<evidence type="ECO:0000313" key="8">
    <source>
        <dbReference type="EMBL" id="RUR23425.1"/>
    </source>
</evidence>
<evidence type="ECO:0000256" key="2">
    <source>
        <dbReference type="ARBA" id="ARBA00022679"/>
    </source>
</evidence>
<dbReference type="InterPro" id="IPR041561">
    <property type="entry name" value="PglD_N"/>
</dbReference>
<dbReference type="SUPFAM" id="SSF51161">
    <property type="entry name" value="Trimeric LpxA-like enzymes"/>
    <property type="match status" value="1"/>
</dbReference>
<dbReference type="GO" id="GO:0016740">
    <property type="term" value="F:transferase activity"/>
    <property type="evidence" value="ECO:0007669"/>
    <property type="project" value="UniProtKB-KW"/>
</dbReference>
<dbReference type="InterPro" id="IPR011004">
    <property type="entry name" value="Trimer_LpxA-like_sf"/>
</dbReference>
<protein>
    <submittedName>
        <fullName evidence="7">Acetyltransferase</fullName>
    </submittedName>
</protein>
<comment type="similarity">
    <text evidence="1">Belongs to the transferase hexapeptide repeat family.</text>
</comment>
<dbReference type="InterPro" id="IPR018357">
    <property type="entry name" value="Hexapep_transf_CS"/>
</dbReference>
<gene>
    <name evidence="7" type="ORF">DGG96_05675</name>
    <name evidence="8" type="ORF">ELY20_07405</name>
</gene>
<dbReference type="OrthoDB" id="9794407at2"/>
<evidence type="ECO:0000256" key="5">
    <source>
        <dbReference type="PIRSR" id="PIRSR620019-2"/>
    </source>
</evidence>
<reference evidence="7 9" key="1">
    <citation type="submission" date="2018-05" db="EMBL/GenBank/DDBJ databases">
        <title>Legionella qingyii sp.nov., whole genome shotgun sequence.</title>
        <authorList>
            <person name="Wu H."/>
            <person name="Zhu Q."/>
            <person name="Hu C."/>
        </authorList>
    </citation>
    <scope>NUCLEOTIDE SEQUENCE [LARGE SCALE GENOMIC DNA]</scope>
    <source>
        <strain evidence="7 9">HEB18</strain>
    </source>
</reference>
<dbReference type="PROSITE" id="PS00101">
    <property type="entry name" value="HEXAPEP_TRANSFERASES"/>
    <property type="match status" value="1"/>
</dbReference>
<reference evidence="8 10" key="2">
    <citation type="submission" date="2018-12" db="EMBL/GenBank/DDBJ databases">
        <title>Legionella sp,whole genome shotgun sequence.</title>
        <authorList>
            <person name="Wu H."/>
        </authorList>
    </citation>
    <scope>NUCLEOTIDE SEQUENCE [LARGE SCALE GENOMIC DNA]</scope>
    <source>
        <strain evidence="10">km489</strain>
        <strain evidence="8">Km489</strain>
    </source>
</reference>
<dbReference type="InterPro" id="IPR020019">
    <property type="entry name" value="AcTrfase_PglD-like"/>
</dbReference>
<evidence type="ECO:0000313" key="10">
    <source>
        <dbReference type="Proteomes" id="UP000287374"/>
    </source>
</evidence>
<dbReference type="InterPro" id="IPR050179">
    <property type="entry name" value="Trans_hexapeptide_repeat"/>
</dbReference>
<keyword evidence="3" id="KW-0677">Repeat</keyword>